<evidence type="ECO:0000256" key="8">
    <source>
        <dbReference type="SAM" id="SignalP"/>
    </source>
</evidence>
<dbReference type="GO" id="GO:0016020">
    <property type="term" value="C:membrane"/>
    <property type="evidence" value="ECO:0007669"/>
    <property type="project" value="UniProtKB-SubCell"/>
</dbReference>
<evidence type="ECO:0000256" key="1">
    <source>
        <dbReference type="ARBA" id="ARBA00004141"/>
    </source>
</evidence>
<dbReference type="OrthoDB" id="436109at2759"/>
<evidence type="ECO:0000256" key="4">
    <source>
        <dbReference type="ARBA" id="ARBA00023136"/>
    </source>
</evidence>
<keyword evidence="8" id="KW-0732">Signal</keyword>
<evidence type="ECO:0000256" key="7">
    <source>
        <dbReference type="SAM" id="Phobius"/>
    </source>
</evidence>
<dbReference type="GO" id="GO:0032977">
    <property type="term" value="F:membrane insertase activity"/>
    <property type="evidence" value="ECO:0007669"/>
    <property type="project" value="InterPro"/>
</dbReference>
<dbReference type="InterPro" id="IPR047196">
    <property type="entry name" value="YidC_ALB_C"/>
</dbReference>
<feature type="domain" description="Membrane insertase YidC/Oxa/ALB C-terminal" evidence="9">
    <location>
        <begin position="70"/>
        <end position="279"/>
    </location>
</feature>
<protein>
    <recommendedName>
        <fullName evidence="9">Membrane insertase YidC/Oxa/ALB C-terminal domain-containing protein</fullName>
    </recommendedName>
</protein>
<keyword evidence="4 7" id="KW-0472">Membrane</keyword>
<dbReference type="PhylomeDB" id="A0A0G4G3Z6"/>
<evidence type="ECO:0000256" key="5">
    <source>
        <dbReference type="RuleBase" id="RU003945"/>
    </source>
</evidence>
<accession>A0A0G4G3Z6</accession>
<dbReference type="OMA" id="WGISTIF"/>
<gene>
    <name evidence="10" type="ORF">Vbra_16895</name>
</gene>
<sequence length="401" mass="44169">MAPPALCGGLSLLLLAPSIAAASDAALDHLSSALIAAEGEGLWDKFVGLQAAVIELIDSGLEQVMPGSSFGLSLVVYTILVKALLWPLTANALKTTNIVSLLQPQMEKLKERFGDNQQRYAQEVQKLYAKANVNPLSSFFPLLAQTPIFIGLYRAILKLAYDDQNFQQPFLWIPSLAGPTFSDTPSTAWLFPFQNGAPPVGWVDAGLYLLLPLALILSQLLATELLAQRPDGTKGKIPWLSRVIPVMIGWFALSVPQGLGIYWLTNNFTTVLSNLYIRKQVANEFPAFVSGKSLLEDDDRKTDREKTEKKTKKRAKGLDRGFSTTAVTQARDIAALAVDEDKRLLADTEMKPDEEAAQPVSVGTDRSPHQEPPMSRSAQKKRERASRVKMNKQRRKMPKRG</sequence>
<evidence type="ECO:0000256" key="6">
    <source>
        <dbReference type="SAM" id="MobiDB-lite"/>
    </source>
</evidence>
<keyword evidence="3 7" id="KW-1133">Transmembrane helix</keyword>
<dbReference type="Pfam" id="PF02096">
    <property type="entry name" value="60KD_IMP"/>
    <property type="match status" value="1"/>
</dbReference>
<evidence type="ECO:0000256" key="3">
    <source>
        <dbReference type="ARBA" id="ARBA00022989"/>
    </source>
</evidence>
<dbReference type="Proteomes" id="UP000041254">
    <property type="component" value="Unassembled WGS sequence"/>
</dbReference>
<feature type="compositionally biased region" description="Basic and acidic residues" evidence="6">
    <location>
        <begin position="298"/>
        <end position="308"/>
    </location>
</feature>
<evidence type="ECO:0000313" key="11">
    <source>
        <dbReference type="Proteomes" id="UP000041254"/>
    </source>
</evidence>
<organism evidence="10 11">
    <name type="scientific">Vitrella brassicaformis (strain CCMP3155)</name>
    <dbReference type="NCBI Taxonomy" id="1169540"/>
    <lineage>
        <taxon>Eukaryota</taxon>
        <taxon>Sar</taxon>
        <taxon>Alveolata</taxon>
        <taxon>Colpodellida</taxon>
        <taxon>Vitrellaceae</taxon>
        <taxon>Vitrella</taxon>
    </lineage>
</organism>
<feature type="region of interest" description="Disordered" evidence="6">
    <location>
        <begin position="298"/>
        <end position="317"/>
    </location>
</feature>
<feature type="transmembrane region" description="Helical" evidence="7">
    <location>
        <begin position="205"/>
        <end position="227"/>
    </location>
</feature>
<feature type="region of interest" description="Disordered" evidence="6">
    <location>
        <begin position="347"/>
        <end position="401"/>
    </location>
</feature>
<dbReference type="InterPro" id="IPR001708">
    <property type="entry name" value="YidC/ALB3/OXA1/COX18"/>
</dbReference>
<dbReference type="AlphaFoldDB" id="A0A0G4G3Z6"/>
<keyword evidence="11" id="KW-1185">Reference proteome</keyword>
<dbReference type="InterPro" id="IPR028055">
    <property type="entry name" value="YidC/Oxa/ALB_C"/>
</dbReference>
<evidence type="ECO:0000259" key="9">
    <source>
        <dbReference type="Pfam" id="PF02096"/>
    </source>
</evidence>
<dbReference type="InParanoid" id="A0A0G4G3Z6"/>
<proteinExistence type="inferred from homology"/>
<reference evidence="10 11" key="1">
    <citation type="submission" date="2014-11" db="EMBL/GenBank/DDBJ databases">
        <authorList>
            <person name="Zhu J."/>
            <person name="Qi W."/>
            <person name="Song R."/>
        </authorList>
    </citation>
    <scope>NUCLEOTIDE SEQUENCE [LARGE SCALE GENOMIC DNA]</scope>
</reference>
<comment type="subcellular location">
    <subcellularLocation>
        <location evidence="1 5">Membrane</location>
        <topology evidence="1 5">Multi-pass membrane protein</topology>
    </subcellularLocation>
</comment>
<dbReference type="GO" id="GO:0051205">
    <property type="term" value="P:protein insertion into membrane"/>
    <property type="evidence" value="ECO:0007669"/>
    <property type="project" value="TreeGrafter"/>
</dbReference>
<keyword evidence="2 5" id="KW-0812">Transmembrane</keyword>
<dbReference type="STRING" id="1169540.A0A0G4G3Z6"/>
<feature type="signal peptide" evidence="8">
    <location>
        <begin position="1"/>
        <end position="21"/>
    </location>
</feature>
<dbReference type="EMBL" id="CDMY01000559">
    <property type="protein sequence ID" value="CEM22808.1"/>
    <property type="molecule type" value="Genomic_DNA"/>
</dbReference>
<feature type="transmembrane region" description="Helical" evidence="7">
    <location>
        <begin position="136"/>
        <end position="156"/>
    </location>
</feature>
<dbReference type="VEuPathDB" id="CryptoDB:Vbra_16895"/>
<dbReference type="CDD" id="cd20070">
    <property type="entry name" value="5TM_YidC_Alb3"/>
    <property type="match status" value="1"/>
</dbReference>
<feature type="chain" id="PRO_5005190167" description="Membrane insertase YidC/Oxa/ALB C-terminal domain-containing protein" evidence="8">
    <location>
        <begin position="22"/>
        <end position="401"/>
    </location>
</feature>
<feature type="transmembrane region" description="Helical" evidence="7">
    <location>
        <begin position="70"/>
        <end position="88"/>
    </location>
</feature>
<dbReference type="NCBIfam" id="TIGR03592">
    <property type="entry name" value="yidC_oxa1_cterm"/>
    <property type="match status" value="1"/>
</dbReference>
<dbReference type="PANTHER" id="PTHR12428">
    <property type="entry name" value="OXA1"/>
    <property type="match status" value="1"/>
</dbReference>
<feature type="compositionally biased region" description="Basic residues" evidence="6">
    <location>
        <begin position="378"/>
        <end position="401"/>
    </location>
</feature>
<dbReference type="PANTHER" id="PTHR12428:SF14">
    <property type="entry name" value="ALBINO3-LIKE PROTEIN 1, CHLOROPLASTIC"/>
    <property type="match status" value="1"/>
</dbReference>
<evidence type="ECO:0000313" key="10">
    <source>
        <dbReference type="EMBL" id="CEM22808.1"/>
    </source>
</evidence>
<name>A0A0G4G3Z6_VITBC</name>
<feature type="transmembrane region" description="Helical" evidence="7">
    <location>
        <begin position="239"/>
        <end position="264"/>
    </location>
</feature>
<evidence type="ECO:0000256" key="2">
    <source>
        <dbReference type="ARBA" id="ARBA00022692"/>
    </source>
</evidence>
<comment type="similarity">
    <text evidence="5">Belongs to the OXA1/ALB3/YidC family.</text>
</comment>